<proteinExistence type="predicted"/>
<dbReference type="EMBL" id="CABVHF010000001">
    <property type="protein sequence ID" value="VVM48975.1"/>
    <property type="molecule type" value="Genomic_DNA"/>
</dbReference>
<dbReference type="SUPFAM" id="SSF54909">
    <property type="entry name" value="Dimeric alpha+beta barrel"/>
    <property type="match status" value="1"/>
</dbReference>
<dbReference type="Pfam" id="PF03992">
    <property type="entry name" value="ABM"/>
    <property type="match status" value="1"/>
</dbReference>
<keyword evidence="2" id="KW-0503">Monooxygenase</keyword>
<feature type="domain" description="ABM" evidence="1">
    <location>
        <begin position="9"/>
        <end position="97"/>
    </location>
</feature>
<reference evidence="2 3" key="1">
    <citation type="submission" date="2019-09" db="EMBL/GenBank/DDBJ databases">
        <authorList>
            <person name="Chandra G."/>
            <person name="Truman W A."/>
        </authorList>
    </citation>
    <scope>NUCLEOTIDE SEQUENCE [LARGE SCALE GENOMIC DNA]</scope>
    <source>
        <strain evidence="2">PS631</strain>
    </source>
</reference>
<dbReference type="PANTHER" id="PTHR33336:SF3">
    <property type="entry name" value="ABM DOMAIN-CONTAINING PROTEIN"/>
    <property type="match status" value="1"/>
</dbReference>
<name>A0A5E6Q8U5_PSEFL</name>
<dbReference type="PROSITE" id="PS51725">
    <property type="entry name" value="ABM"/>
    <property type="match status" value="1"/>
</dbReference>
<evidence type="ECO:0000313" key="2">
    <source>
        <dbReference type="EMBL" id="VVM48975.1"/>
    </source>
</evidence>
<accession>A0A5E6Q8U5</accession>
<dbReference type="Proteomes" id="UP000399692">
    <property type="component" value="Unassembled WGS sequence"/>
</dbReference>
<sequence>MMDASAKALVSIAVLKAKPGQRKALKDALLSLVEPTRAEPGSLDYVLFELRDERGTFYMREAFADQAALDAHFAMPYFQHFAGIADDLLAEPLQLIFLEQVSA</sequence>
<organism evidence="2 3">
    <name type="scientific">Pseudomonas fluorescens</name>
    <dbReference type="NCBI Taxonomy" id="294"/>
    <lineage>
        <taxon>Bacteria</taxon>
        <taxon>Pseudomonadati</taxon>
        <taxon>Pseudomonadota</taxon>
        <taxon>Gammaproteobacteria</taxon>
        <taxon>Pseudomonadales</taxon>
        <taxon>Pseudomonadaceae</taxon>
        <taxon>Pseudomonas</taxon>
    </lineage>
</organism>
<protein>
    <submittedName>
        <fullName evidence="2">Monooxygenase YcnE</fullName>
        <ecNumber evidence="2">1.-.-.-</ecNumber>
    </submittedName>
</protein>
<dbReference type="EC" id="1.-.-.-" evidence="2"/>
<dbReference type="Gene3D" id="3.30.70.100">
    <property type="match status" value="1"/>
</dbReference>
<evidence type="ECO:0000313" key="3">
    <source>
        <dbReference type="Proteomes" id="UP000399692"/>
    </source>
</evidence>
<dbReference type="AlphaFoldDB" id="A0A5E6Q8U5"/>
<gene>
    <name evidence="2" type="primary">ycnE_1</name>
    <name evidence="2" type="ORF">PS631_00706</name>
</gene>
<dbReference type="PANTHER" id="PTHR33336">
    <property type="entry name" value="QUINOL MONOOXYGENASE YGIN-RELATED"/>
    <property type="match status" value="1"/>
</dbReference>
<dbReference type="InterPro" id="IPR011008">
    <property type="entry name" value="Dimeric_a/b-barrel"/>
</dbReference>
<keyword evidence="2" id="KW-0560">Oxidoreductase</keyword>
<dbReference type="GO" id="GO:0004497">
    <property type="term" value="F:monooxygenase activity"/>
    <property type="evidence" value="ECO:0007669"/>
    <property type="project" value="UniProtKB-KW"/>
</dbReference>
<evidence type="ECO:0000259" key="1">
    <source>
        <dbReference type="PROSITE" id="PS51725"/>
    </source>
</evidence>
<dbReference type="InterPro" id="IPR007138">
    <property type="entry name" value="ABM_dom"/>
</dbReference>
<dbReference type="InterPro" id="IPR050744">
    <property type="entry name" value="AI-2_Isomerase_LsrG"/>
</dbReference>